<reference evidence="1" key="1">
    <citation type="journal article" date="2013" name="J. Plant Res.">
        <title>Effect of fungi and light on seed germination of three Opuntia species from semiarid lands of central Mexico.</title>
        <authorList>
            <person name="Delgado-Sanchez P."/>
            <person name="Jimenez-Bremont J.F."/>
            <person name="Guerrero-Gonzalez Mde L."/>
            <person name="Flores J."/>
        </authorList>
    </citation>
    <scope>NUCLEOTIDE SEQUENCE</scope>
    <source>
        <tissue evidence="1">Cladode</tissue>
    </source>
</reference>
<name>A0A7C9ADT7_OPUST</name>
<organism evidence="1">
    <name type="scientific">Opuntia streptacantha</name>
    <name type="common">Prickly pear cactus</name>
    <name type="synonym">Opuntia cardona</name>
    <dbReference type="NCBI Taxonomy" id="393608"/>
    <lineage>
        <taxon>Eukaryota</taxon>
        <taxon>Viridiplantae</taxon>
        <taxon>Streptophyta</taxon>
        <taxon>Embryophyta</taxon>
        <taxon>Tracheophyta</taxon>
        <taxon>Spermatophyta</taxon>
        <taxon>Magnoliopsida</taxon>
        <taxon>eudicotyledons</taxon>
        <taxon>Gunneridae</taxon>
        <taxon>Pentapetalae</taxon>
        <taxon>Caryophyllales</taxon>
        <taxon>Cactineae</taxon>
        <taxon>Cactaceae</taxon>
        <taxon>Opuntioideae</taxon>
        <taxon>Opuntia</taxon>
    </lineage>
</organism>
<proteinExistence type="predicted"/>
<dbReference type="EMBL" id="GISG01227334">
    <property type="protein sequence ID" value="MBA4665454.1"/>
    <property type="molecule type" value="Transcribed_RNA"/>
</dbReference>
<sequence length="125" mass="14913">MGSSQTWVIVIHCRNGEIGVENLVNEGGVGEPHWVGEREGGERKTDEVGVDVLGLVAIFEDEVLEERIGRKWGREKFRGKEQRRVREYLRFGFREQKWECPSLLGRLHRWLLRWRWRRRWRTGSV</sequence>
<dbReference type="AlphaFoldDB" id="A0A7C9ADT7"/>
<protein>
    <submittedName>
        <fullName evidence="1">Uncharacterized protein</fullName>
    </submittedName>
</protein>
<accession>A0A7C9ADT7</accession>
<evidence type="ECO:0000313" key="1">
    <source>
        <dbReference type="EMBL" id="MBA4665454.1"/>
    </source>
</evidence>
<reference evidence="1" key="2">
    <citation type="submission" date="2020-07" db="EMBL/GenBank/DDBJ databases">
        <authorList>
            <person name="Vera ALvarez R."/>
            <person name="Arias-Moreno D.M."/>
            <person name="Jimenez-Jacinto V."/>
            <person name="Jimenez-Bremont J.F."/>
            <person name="Swaminathan K."/>
            <person name="Moose S.P."/>
            <person name="Guerrero-Gonzalez M.L."/>
            <person name="Marino-Ramirez L."/>
            <person name="Landsman D."/>
            <person name="Rodriguez-Kessler M."/>
            <person name="Delgado-Sanchez P."/>
        </authorList>
    </citation>
    <scope>NUCLEOTIDE SEQUENCE</scope>
    <source>
        <tissue evidence="1">Cladode</tissue>
    </source>
</reference>